<evidence type="ECO:0000259" key="1">
    <source>
        <dbReference type="Pfam" id="PF09994"/>
    </source>
</evidence>
<dbReference type="Pfam" id="PF09994">
    <property type="entry name" value="T6SS_Tle1-like_cat"/>
    <property type="match status" value="2"/>
</dbReference>
<name>A0ABY1RQP7_9XANT</name>
<dbReference type="PANTHER" id="PTHR33840">
    <property type="match status" value="1"/>
</dbReference>
<dbReference type="Proteomes" id="UP000195877">
    <property type="component" value="Chromosome 1"/>
</dbReference>
<feature type="domain" description="T6SS Phospholipase effector Tle1-like catalytic" evidence="1">
    <location>
        <begin position="203"/>
        <end position="299"/>
    </location>
</feature>
<sequence length="470" mass="52490">MSGDPNVIAPRVRAVENMVARAREKTRTKSGGPACVNCHVPLWISFFFDGTGNHRNNDFPRNHSNIAALYDAQILEPTKAIISLYYEGIGTPFEFKDRYERKPIATRGGTVAWTDETGCKEDESSWNKGFGTGLESRLEKALFDFQLAIENQQSLTRVDEINVAAFGFSRGATEARAFVNWLANHSKVKISGNSLTYDGIPLSFKFLGIFDTVESVGGAGVNKRPELVKISLPSYVQKCLHIVAAHELRNAFPLTHLGTNRYTQVVYPGAHADVGGGYSDKEQGRTNKLARIALLQMLDHARGTGLKLRSVEEMQQSAFWHSRFAPSYDVSTEHHAALQGYLSNVKKKSGLIKEVMTSHMELYWGWIDAGLAMQDLEQKREALPNGYLNPDDKPLRTMEHLLRYQGRTQAARTGTPNVAGRRTVAPEVEHFFENYVHDSYEHFSLSGGTLMTDMTAADYYKIRTILAPHA</sequence>
<dbReference type="EMBL" id="LT853882">
    <property type="protein sequence ID" value="SMQ99621.1"/>
    <property type="molecule type" value="Genomic_DNA"/>
</dbReference>
<evidence type="ECO:0000313" key="3">
    <source>
        <dbReference type="Proteomes" id="UP000195877"/>
    </source>
</evidence>
<dbReference type="InterPro" id="IPR018712">
    <property type="entry name" value="Tle1-like_cat"/>
</dbReference>
<dbReference type="PANTHER" id="PTHR33840:SF1">
    <property type="entry name" value="TLE1 PHOSPHOLIPASE DOMAIN-CONTAINING PROTEIN"/>
    <property type="match status" value="1"/>
</dbReference>
<gene>
    <name evidence="2" type="ORF">PD885_02383</name>
</gene>
<feature type="domain" description="T6SS Phospholipase effector Tle1-like catalytic" evidence="1">
    <location>
        <begin position="47"/>
        <end position="184"/>
    </location>
</feature>
<keyword evidence="3" id="KW-1185">Reference proteome</keyword>
<organism evidence="2 3">
    <name type="scientific">Xanthomonas fragariae</name>
    <dbReference type="NCBI Taxonomy" id="48664"/>
    <lineage>
        <taxon>Bacteria</taxon>
        <taxon>Pseudomonadati</taxon>
        <taxon>Pseudomonadota</taxon>
        <taxon>Gammaproteobacteria</taxon>
        <taxon>Lysobacterales</taxon>
        <taxon>Lysobacteraceae</taxon>
        <taxon>Xanthomonas</taxon>
    </lineage>
</organism>
<dbReference type="GeneID" id="61894726"/>
<reference evidence="2 3" key="1">
    <citation type="submission" date="2017-05" db="EMBL/GenBank/DDBJ databases">
        <authorList>
            <person name="Blom J."/>
        </authorList>
    </citation>
    <scope>NUCLEOTIDE SEQUENCE [LARGE SCALE GENOMIC DNA]</scope>
    <source>
        <strain evidence="2">PD885</strain>
    </source>
</reference>
<dbReference type="RefSeq" id="WP_088056897.1">
    <property type="nucleotide sequence ID" value="NZ_CP127378.1"/>
</dbReference>
<protein>
    <recommendedName>
        <fullName evidence="1">T6SS Phospholipase effector Tle1-like catalytic domain-containing protein</fullName>
    </recommendedName>
</protein>
<accession>A0ABY1RQP7</accession>
<proteinExistence type="predicted"/>
<evidence type="ECO:0000313" key="2">
    <source>
        <dbReference type="EMBL" id="SMQ99621.1"/>
    </source>
</evidence>